<sequence length="365" mass="42015">MAASTFLVQQIPDKVYYHLDQVTKLVEYYENEEVLLVHIPDTSNITSRSLCYRISGVHPSGRGSQEGMLEDSWKAQIDQTSSNPLEEISNTNEILLSDKVHWEEMMKSMIDEGKIETISSSEKVSRSQILRAFLLLKELPPKVSEVINLHKKKMQQIANDSGFEQWWKAMKTTQEASSEGKPEDDHPPTYYSDLVQETNEILLSEKGNWEAMMTEMLDKIKLDWSSIVQISLFRILRGFLTLEDLPPNFLGVIDSKLTRIETAAKMPLGMERLWDELKETRELIERAQERQSVSDLAVRSREPEVLGIQEHKYNNQALHYHEVPALTSKGIENQRRLKNPSTLHLPAEPYLCNEDSQRKSWTVSA</sequence>
<dbReference type="InParanoid" id="F4RDN6"/>
<dbReference type="KEGG" id="mlr:MELLADRAFT_104126"/>
<dbReference type="HOGENOM" id="CLU_758821_0_0_1"/>
<protein>
    <submittedName>
        <fullName evidence="1">Uncharacterized protein</fullName>
    </submittedName>
</protein>
<evidence type="ECO:0000313" key="2">
    <source>
        <dbReference type="Proteomes" id="UP000001072"/>
    </source>
</evidence>
<dbReference type="AlphaFoldDB" id="F4RDN6"/>
<name>F4RDN6_MELLP</name>
<dbReference type="RefSeq" id="XP_007407301.1">
    <property type="nucleotide sequence ID" value="XM_007407239.1"/>
</dbReference>
<dbReference type="OrthoDB" id="10559436at2759"/>
<accession>F4RDN6</accession>
<proteinExistence type="predicted"/>
<reference evidence="2" key="1">
    <citation type="journal article" date="2011" name="Proc. Natl. Acad. Sci. U.S.A.">
        <title>Obligate biotrophy features unraveled by the genomic analysis of rust fungi.</title>
        <authorList>
            <person name="Duplessis S."/>
            <person name="Cuomo C.A."/>
            <person name="Lin Y.-C."/>
            <person name="Aerts A."/>
            <person name="Tisserant E."/>
            <person name="Veneault-Fourrey C."/>
            <person name="Joly D.L."/>
            <person name="Hacquard S."/>
            <person name="Amselem J."/>
            <person name="Cantarel B.L."/>
            <person name="Chiu R."/>
            <person name="Coutinho P.M."/>
            <person name="Feau N."/>
            <person name="Field M."/>
            <person name="Frey P."/>
            <person name="Gelhaye E."/>
            <person name="Goldberg J."/>
            <person name="Grabherr M.G."/>
            <person name="Kodira C.D."/>
            <person name="Kohler A."/>
            <person name="Kuees U."/>
            <person name="Lindquist E.A."/>
            <person name="Lucas S.M."/>
            <person name="Mago R."/>
            <person name="Mauceli E."/>
            <person name="Morin E."/>
            <person name="Murat C."/>
            <person name="Pangilinan J.L."/>
            <person name="Park R."/>
            <person name="Pearson M."/>
            <person name="Quesneville H."/>
            <person name="Rouhier N."/>
            <person name="Sakthikumar S."/>
            <person name="Salamov A.A."/>
            <person name="Schmutz J."/>
            <person name="Selles B."/>
            <person name="Shapiro H."/>
            <person name="Tanguay P."/>
            <person name="Tuskan G.A."/>
            <person name="Henrissat B."/>
            <person name="Van de Peer Y."/>
            <person name="Rouze P."/>
            <person name="Ellis J.G."/>
            <person name="Dodds P.N."/>
            <person name="Schein J.E."/>
            <person name="Zhong S."/>
            <person name="Hamelin R.C."/>
            <person name="Grigoriev I.V."/>
            <person name="Szabo L.J."/>
            <person name="Martin F."/>
        </authorList>
    </citation>
    <scope>NUCLEOTIDE SEQUENCE [LARGE SCALE GENOMIC DNA]</scope>
    <source>
        <strain evidence="2">98AG31 / pathotype 3-4-7</strain>
    </source>
</reference>
<keyword evidence="2" id="KW-1185">Reference proteome</keyword>
<dbReference type="EMBL" id="GL883097">
    <property type="protein sequence ID" value="EGG09574.1"/>
    <property type="molecule type" value="Genomic_DNA"/>
</dbReference>
<evidence type="ECO:0000313" key="1">
    <source>
        <dbReference type="EMBL" id="EGG09574.1"/>
    </source>
</evidence>
<dbReference type="GeneID" id="18922175"/>
<dbReference type="Proteomes" id="UP000001072">
    <property type="component" value="Unassembled WGS sequence"/>
</dbReference>
<organism evidence="2">
    <name type="scientific">Melampsora larici-populina (strain 98AG31 / pathotype 3-4-7)</name>
    <name type="common">Poplar leaf rust fungus</name>
    <dbReference type="NCBI Taxonomy" id="747676"/>
    <lineage>
        <taxon>Eukaryota</taxon>
        <taxon>Fungi</taxon>
        <taxon>Dikarya</taxon>
        <taxon>Basidiomycota</taxon>
        <taxon>Pucciniomycotina</taxon>
        <taxon>Pucciniomycetes</taxon>
        <taxon>Pucciniales</taxon>
        <taxon>Melampsoraceae</taxon>
        <taxon>Melampsora</taxon>
    </lineage>
</organism>
<dbReference type="VEuPathDB" id="FungiDB:MELLADRAFT_104126"/>
<gene>
    <name evidence="1" type="ORF">MELLADRAFT_104126</name>
</gene>